<keyword evidence="2" id="KW-0472">Membrane</keyword>
<organism evidence="3 4">
    <name type="scientific">Gordonia phage Lilbeanie</name>
    <dbReference type="NCBI Taxonomy" id="2794947"/>
    <lineage>
        <taxon>Viruses</taxon>
        <taxon>Duplodnaviria</taxon>
        <taxon>Heunggongvirae</taxon>
        <taxon>Uroviricota</taxon>
        <taxon>Caudoviricetes</taxon>
        <taxon>Stackebrandtviridae</taxon>
        <taxon>Lilbeanievirus</taxon>
        <taxon>Lilbeanievirus lilbeanie</taxon>
    </lineage>
</organism>
<dbReference type="KEGG" id="vg:63027155"/>
<feature type="transmembrane region" description="Helical" evidence="2">
    <location>
        <begin position="6"/>
        <end position="23"/>
    </location>
</feature>
<feature type="region of interest" description="Disordered" evidence="1">
    <location>
        <begin position="119"/>
        <end position="138"/>
    </location>
</feature>
<reference evidence="3 4" key="1">
    <citation type="submission" date="2020-12" db="EMBL/GenBank/DDBJ databases">
        <authorList>
            <person name="Mahalingham V.A."/>
            <person name="Abad L.A."/>
            <person name="Dennis E.A."/>
            <person name="Alston T.C."/>
            <person name="Buckley J.R."/>
            <person name="Cao N.T."/>
            <person name="Cole K.B."/>
            <person name="Davis H.C."/>
            <person name="Fisher D.E."/>
            <person name="Jennings A.R."/>
            <person name="Litwin A.R."/>
            <person name="McCartney J.B."/>
            <person name="Mitchell K.E."/>
            <person name="Nasser J.B."/>
            <person name="Paudel P."/>
            <person name="Richoux S.A."/>
            <person name="Sisung K.L."/>
            <person name="Smith M.L."/>
            <person name="Sonnier C.R."/>
            <person name="Underwood K.G."/>
            <person name="Hunter C.W."/>
            <person name="Gottschalck B.A."/>
            <person name="Wiggina Z.F."/>
            <person name="Spears T.J."/>
            <person name="Hancock A.M."/>
            <person name="Gissendanner C.R."/>
            <person name="Findley A.M."/>
            <person name="Garlena R.A."/>
            <person name="Russell D.A."/>
            <person name="Jacobs-Sera D."/>
            <person name="Hatfull G.F."/>
        </authorList>
    </citation>
    <scope>NUCLEOTIDE SEQUENCE [LARGE SCALE GENOMIC DNA]</scope>
</reference>
<dbReference type="GeneID" id="63027155"/>
<evidence type="ECO:0000313" key="3">
    <source>
        <dbReference type="EMBL" id="QPO17121.1"/>
    </source>
</evidence>
<evidence type="ECO:0000256" key="2">
    <source>
        <dbReference type="SAM" id="Phobius"/>
    </source>
</evidence>
<dbReference type="EMBL" id="MW314850">
    <property type="protein sequence ID" value="QPO17121.1"/>
    <property type="molecule type" value="Genomic_DNA"/>
</dbReference>
<evidence type="ECO:0000313" key="4">
    <source>
        <dbReference type="Proteomes" id="UP000594820"/>
    </source>
</evidence>
<protein>
    <submittedName>
        <fullName evidence="3">Membrane protein</fullName>
    </submittedName>
</protein>
<keyword evidence="4" id="KW-1185">Reference proteome</keyword>
<dbReference type="RefSeq" id="YP_010002604.1">
    <property type="nucleotide sequence ID" value="NC_053246.1"/>
</dbReference>
<dbReference type="Proteomes" id="UP000594820">
    <property type="component" value="Segment"/>
</dbReference>
<accession>A0A7T1NW99</accession>
<gene>
    <name evidence="3" type="primary">43</name>
    <name evidence="3" type="ORF">SEA_LILBEANIE_43</name>
</gene>
<proteinExistence type="predicted"/>
<keyword evidence="2" id="KW-1133">Transmembrane helix</keyword>
<keyword evidence="2" id="KW-0812">Transmembrane</keyword>
<sequence length="138" mass="16019">MPEGTPGWLVLAAVIIVGLKYLFQFLSEMSESAARFFGPLGRKWRDRAEVRQQARQREDSGRAEALNDDLAYFQERASKADQRADAAESRASHMLDWYQEVDQRFHRELRIRAAESGCEMPPWTPLSQYRTPDLEEQQ</sequence>
<evidence type="ECO:0000256" key="1">
    <source>
        <dbReference type="SAM" id="MobiDB-lite"/>
    </source>
</evidence>
<name>A0A7T1NW99_9CAUD</name>